<accession>A0A0C2SM98</accession>
<dbReference type="InParanoid" id="A0A0C2SM98"/>
<evidence type="ECO:0000313" key="2">
    <source>
        <dbReference type="EMBL" id="KIL55069.1"/>
    </source>
</evidence>
<dbReference type="OrthoDB" id="3064354at2759"/>
<dbReference type="Pfam" id="PF03184">
    <property type="entry name" value="DDE_1"/>
    <property type="match status" value="1"/>
</dbReference>
<keyword evidence="3" id="KW-1185">Reference proteome</keyword>
<dbReference type="Proteomes" id="UP000054549">
    <property type="component" value="Unassembled WGS sequence"/>
</dbReference>
<proteinExistence type="predicted"/>
<protein>
    <recommendedName>
        <fullName evidence="1">DDE-1 domain-containing protein</fullName>
    </recommendedName>
</protein>
<gene>
    <name evidence="2" type="ORF">M378DRAFT_58967</name>
</gene>
<feature type="non-terminal residue" evidence="2">
    <location>
        <position position="100"/>
    </location>
</feature>
<name>A0A0C2SM98_AMAMK</name>
<feature type="domain" description="DDE-1" evidence="1">
    <location>
        <begin position="1"/>
        <end position="89"/>
    </location>
</feature>
<dbReference type="InterPro" id="IPR004875">
    <property type="entry name" value="DDE_SF_endonuclease_dom"/>
</dbReference>
<dbReference type="GO" id="GO:0003676">
    <property type="term" value="F:nucleic acid binding"/>
    <property type="evidence" value="ECO:0007669"/>
    <property type="project" value="InterPro"/>
</dbReference>
<dbReference type="EMBL" id="KN818572">
    <property type="protein sequence ID" value="KIL55069.1"/>
    <property type="molecule type" value="Genomic_DNA"/>
</dbReference>
<evidence type="ECO:0000313" key="3">
    <source>
        <dbReference type="Proteomes" id="UP000054549"/>
    </source>
</evidence>
<organism evidence="2 3">
    <name type="scientific">Amanita muscaria (strain Koide BX008)</name>
    <dbReference type="NCBI Taxonomy" id="946122"/>
    <lineage>
        <taxon>Eukaryota</taxon>
        <taxon>Fungi</taxon>
        <taxon>Dikarya</taxon>
        <taxon>Basidiomycota</taxon>
        <taxon>Agaricomycotina</taxon>
        <taxon>Agaricomycetes</taxon>
        <taxon>Agaricomycetidae</taxon>
        <taxon>Agaricales</taxon>
        <taxon>Pluteineae</taxon>
        <taxon>Amanitaceae</taxon>
        <taxon>Amanita</taxon>
    </lineage>
</organism>
<dbReference type="AlphaFoldDB" id="A0A0C2SM98"/>
<sequence length="100" mass="11550">DGHGSHEQLELINLARKHNIILFCLPPHTTHKLQPLDVGVFGPFQRAWSERCDEIVEDTGEEMPRENFVKEYMDVRSKTFKPTTIIAAFRKSGCWPVSRD</sequence>
<reference evidence="2 3" key="1">
    <citation type="submission" date="2014-04" db="EMBL/GenBank/DDBJ databases">
        <title>Evolutionary Origins and Diversification of the Mycorrhizal Mutualists.</title>
        <authorList>
            <consortium name="DOE Joint Genome Institute"/>
            <consortium name="Mycorrhizal Genomics Consortium"/>
            <person name="Kohler A."/>
            <person name="Kuo A."/>
            <person name="Nagy L.G."/>
            <person name="Floudas D."/>
            <person name="Copeland A."/>
            <person name="Barry K.W."/>
            <person name="Cichocki N."/>
            <person name="Veneault-Fourrey C."/>
            <person name="LaButti K."/>
            <person name="Lindquist E.A."/>
            <person name="Lipzen A."/>
            <person name="Lundell T."/>
            <person name="Morin E."/>
            <person name="Murat C."/>
            <person name="Riley R."/>
            <person name="Ohm R."/>
            <person name="Sun H."/>
            <person name="Tunlid A."/>
            <person name="Henrissat B."/>
            <person name="Grigoriev I.V."/>
            <person name="Hibbett D.S."/>
            <person name="Martin F."/>
        </authorList>
    </citation>
    <scope>NUCLEOTIDE SEQUENCE [LARGE SCALE GENOMIC DNA]</scope>
    <source>
        <strain evidence="2 3">Koide BX008</strain>
    </source>
</reference>
<feature type="non-terminal residue" evidence="2">
    <location>
        <position position="1"/>
    </location>
</feature>
<dbReference type="HOGENOM" id="CLU_013929_2_4_1"/>
<evidence type="ECO:0000259" key="1">
    <source>
        <dbReference type="Pfam" id="PF03184"/>
    </source>
</evidence>